<dbReference type="Pfam" id="PF08436">
    <property type="entry name" value="DXP_redisom_C"/>
    <property type="match status" value="1"/>
</dbReference>
<reference evidence="13 14" key="1">
    <citation type="submission" date="2019-11" db="EMBL/GenBank/DDBJ databases">
        <title>Comparative genomics of hydrocarbon-degrading Desulfosarcina strains.</title>
        <authorList>
            <person name="Watanabe M."/>
            <person name="Kojima H."/>
            <person name="Fukui M."/>
        </authorList>
    </citation>
    <scope>NUCLEOTIDE SEQUENCE [LARGE SCALE GENOMIC DNA]</scope>
    <source>
        <strain evidence="13 14">PL12</strain>
    </source>
</reference>
<feature type="binding site" evidence="9">
    <location>
        <position position="125"/>
    </location>
    <ligand>
        <name>NADPH</name>
        <dbReference type="ChEBI" id="CHEBI:57783"/>
    </ligand>
</feature>
<feature type="binding site" evidence="9">
    <location>
        <position position="149"/>
    </location>
    <ligand>
        <name>Mn(2+)</name>
        <dbReference type="ChEBI" id="CHEBI:29035"/>
    </ligand>
</feature>
<comment type="caution">
    <text evidence="9">Lacks conserved residue(s) required for the propagation of feature annotation.</text>
</comment>
<evidence type="ECO:0000256" key="8">
    <source>
        <dbReference type="ARBA" id="ARBA00048543"/>
    </source>
</evidence>
<comment type="pathway">
    <text evidence="1 9">Isoprenoid biosynthesis; isopentenyl diphosphate biosynthesis via DXP pathway; isopentenyl diphosphate from 1-deoxy-D-xylulose 5-phosphate: step 1/6.</text>
</comment>
<comment type="function">
    <text evidence="9">Catalyzes the NADPH-dependent rearrangement and reduction of 1-deoxy-D-xylulose-5-phosphate (DXP) to 2-C-methyl-D-erythritol 4-phosphate (MEP).</text>
</comment>
<keyword evidence="14" id="KW-1185">Reference proteome</keyword>
<comment type="cofactor">
    <cofactor evidence="9">
        <name>Mg(2+)</name>
        <dbReference type="ChEBI" id="CHEBI:18420"/>
    </cofactor>
    <cofactor evidence="9">
        <name>Mn(2+)</name>
        <dbReference type="ChEBI" id="CHEBI:29035"/>
    </cofactor>
</comment>
<dbReference type="Gene3D" id="3.40.50.720">
    <property type="entry name" value="NAD(P)-binding Rossmann-like Domain"/>
    <property type="match status" value="1"/>
</dbReference>
<accession>A0A5K7YWX5</accession>
<dbReference type="HAMAP" id="MF_00183">
    <property type="entry name" value="DXP_reductoisom"/>
    <property type="match status" value="1"/>
</dbReference>
<feature type="binding site" evidence="9">
    <location>
        <position position="123"/>
    </location>
    <ligand>
        <name>NADPH</name>
        <dbReference type="ChEBI" id="CHEBI:57783"/>
    </ligand>
</feature>
<dbReference type="KEGG" id="dalk:DSCA_64790"/>
<dbReference type="GO" id="GO:0030145">
    <property type="term" value="F:manganese ion binding"/>
    <property type="evidence" value="ECO:0007669"/>
    <property type="project" value="TreeGrafter"/>
</dbReference>
<dbReference type="FunFam" id="3.40.50.720:FF:000045">
    <property type="entry name" value="1-deoxy-D-xylulose 5-phosphate reductoisomerase"/>
    <property type="match status" value="1"/>
</dbReference>
<dbReference type="AlphaFoldDB" id="A0A5K7YWX5"/>
<dbReference type="Pfam" id="PF02670">
    <property type="entry name" value="DXP_reductoisom"/>
    <property type="match status" value="1"/>
</dbReference>
<feature type="binding site" evidence="9">
    <location>
        <position position="220"/>
    </location>
    <ligand>
        <name>Mn(2+)</name>
        <dbReference type="ChEBI" id="CHEBI:29035"/>
    </ligand>
</feature>
<dbReference type="UniPathway" id="UPA00056">
    <property type="reaction ID" value="UER00092"/>
</dbReference>
<evidence type="ECO:0000256" key="2">
    <source>
        <dbReference type="ARBA" id="ARBA00006825"/>
    </source>
</evidence>
<evidence type="ECO:0000256" key="9">
    <source>
        <dbReference type="HAMAP-Rule" id="MF_00183"/>
    </source>
</evidence>
<sequence>MKSLSILGATGSIGANALDIISQFPDRFSVAALTAKTSVADLARQIRRFTPRLAAVVDADHASRLKSLLPSGLKVEIVHGEAGYVQAATCPDTDMVLGAMVGAAGLVPTLAAIEAGKDIALANKETLVMAGAIVMEAVAVHGVKLMPVDSEHSAIFQSLAGRGKNGVRQILLTASGGPFLNRPASQFDTITPQDALRHPNWSMGSKISIDSATLMNKGLEVIEARWLFDVDFDRIKVVVHPQSIVHSMVVYEDGAVIAQMGVPDMKGAIAYGLSHPHRLPLDVPAPDFARIGGLTFEDPDLERFPCLALAYRAGEQGGTMPAVLNAANEVAVAAFLEERLPYSGIYPVIDHTLNRHGGENGVDLGHIIEADRRARDIAHSLIRKQER</sequence>
<keyword evidence="3 9" id="KW-0479">Metal-binding</keyword>
<feature type="binding site" evidence="9">
    <location>
        <position position="10"/>
    </location>
    <ligand>
        <name>NADPH</name>
        <dbReference type="ChEBI" id="CHEBI:57783"/>
    </ligand>
</feature>
<feature type="binding site" evidence="9">
    <location>
        <position position="13"/>
    </location>
    <ligand>
        <name>NADPH</name>
        <dbReference type="ChEBI" id="CHEBI:57783"/>
    </ligand>
</feature>
<dbReference type="SUPFAM" id="SSF51735">
    <property type="entry name" value="NAD(P)-binding Rossmann-fold domains"/>
    <property type="match status" value="1"/>
</dbReference>
<feature type="binding site" evidence="9">
    <location>
        <position position="11"/>
    </location>
    <ligand>
        <name>NADPH</name>
        <dbReference type="ChEBI" id="CHEBI:57783"/>
    </ligand>
</feature>
<feature type="binding site" evidence="9">
    <location>
        <position position="12"/>
    </location>
    <ligand>
        <name>NADPH</name>
        <dbReference type="ChEBI" id="CHEBI:57783"/>
    </ligand>
</feature>
<gene>
    <name evidence="9 13" type="primary">dxr</name>
    <name evidence="13" type="ORF">DSCA_64790</name>
</gene>
<dbReference type="Pfam" id="PF13288">
    <property type="entry name" value="DXPR_C"/>
    <property type="match status" value="1"/>
</dbReference>
<dbReference type="Proteomes" id="UP000427906">
    <property type="component" value="Chromosome"/>
</dbReference>
<evidence type="ECO:0000256" key="3">
    <source>
        <dbReference type="ARBA" id="ARBA00022723"/>
    </source>
</evidence>
<comment type="similarity">
    <text evidence="2 9">Belongs to the DXR family.</text>
</comment>
<keyword evidence="6 9" id="KW-0464">Manganese</keyword>
<feature type="binding site" evidence="9">
    <location>
        <position position="175"/>
    </location>
    <ligand>
        <name>1-deoxy-D-xylulose 5-phosphate</name>
        <dbReference type="ChEBI" id="CHEBI:57792"/>
    </ligand>
</feature>
<evidence type="ECO:0000256" key="7">
    <source>
        <dbReference type="ARBA" id="ARBA00023229"/>
    </source>
</evidence>
<comment type="catalytic activity">
    <reaction evidence="8">
        <text>2-C-methyl-D-erythritol 4-phosphate + NADP(+) = 1-deoxy-D-xylulose 5-phosphate + NADPH + H(+)</text>
        <dbReference type="Rhea" id="RHEA:13717"/>
        <dbReference type="ChEBI" id="CHEBI:15378"/>
        <dbReference type="ChEBI" id="CHEBI:57783"/>
        <dbReference type="ChEBI" id="CHEBI:57792"/>
        <dbReference type="ChEBI" id="CHEBI:58262"/>
        <dbReference type="ChEBI" id="CHEBI:58349"/>
        <dbReference type="EC" id="1.1.1.267"/>
    </reaction>
    <physiologicalReaction direction="right-to-left" evidence="8">
        <dbReference type="Rhea" id="RHEA:13719"/>
    </physiologicalReaction>
</comment>
<feature type="binding site" evidence="9">
    <location>
        <position position="151"/>
    </location>
    <ligand>
        <name>1-deoxy-D-xylulose 5-phosphate</name>
        <dbReference type="ChEBI" id="CHEBI:57792"/>
    </ligand>
</feature>
<dbReference type="PANTHER" id="PTHR30525">
    <property type="entry name" value="1-DEOXY-D-XYLULOSE 5-PHOSPHATE REDUCTOISOMERASE"/>
    <property type="match status" value="1"/>
</dbReference>
<feature type="binding site" evidence="9">
    <location>
        <position position="217"/>
    </location>
    <ligand>
        <name>1-deoxy-D-xylulose 5-phosphate</name>
        <dbReference type="ChEBI" id="CHEBI:57792"/>
    </ligand>
</feature>
<keyword evidence="13" id="KW-0413">Isomerase</keyword>
<feature type="binding site" evidence="9">
    <location>
        <position position="216"/>
    </location>
    <ligand>
        <name>1-deoxy-D-xylulose 5-phosphate</name>
        <dbReference type="ChEBI" id="CHEBI:57792"/>
    </ligand>
</feature>
<dbReference type="SUPFAM" id="SSF55347">
    <property type="entry name" value="Glyceraldehyde-3-phosphate dehydrogenase-like, C-terminal domain"/>
    <property type="match status" value="1"/>
</dbReference>
<keyword evidence="7 9" id="KW-0414">Isoprene biosynthesis</keyword>
<proteinExistence type="inferred from homology"/>
<evidence type="ECO:0000313" key="13">
    <source>
        <dbReference type="EMBL" id="BBO72549.1"/>
    </source>
</evidence>
<dbReference type="EC" id="1.1.1.267" evidence="9"/>
<dbReference type="RefSeq" id="WP_155320232.1">
    <property type="nucleotide sequence ID" value="NZ_AP021874.1"/>
</dbReference>
<feature type="binding site" evidence="9">
    <location>
        <position position="204"/>
    </location>
    <ligand>
        <name>NADPH</name>
        <dbReference type="ChEBI" id="CHEBI:57783"/>
    </ligand>
</feature>
<feature type="binding site" evidence="9">
    <location>
        <position position="151"/>
    </location>
    <ligand>
        <name>Mn(2+)</name>
        <dbReference type="ChEBI" id="CHEBI:29035"/>
    </ligand>
</feature>
<organism evidence="13 14">
    <name type="scientific">Desulfosarcina alkanivorans</name>
    <dbReference type="NCBI Taxonomy" id="571177"/>
    <lineage>
        <taxon>Bacteria</taxon>
        <taxon>Pseudomonadati</taxon>
        <taxon>Thermodesulfobacteriota</taxon>
        <taxon>Desulfobacteria</taxon>
        <taxon>Desulfobacterales</taxon>
        <taxon>Desulfosarcinaceae</taxon>
        <taxon>Desulfosarcina</taxon>
    </lineage>
</organism>
<dbReference type="NCBIfam" id="TIGR00243">
    <property type="entry name" value="Dxr"/>
    <property type="match status" value="1"/>
</dbReference>
<feature type="binding site" evidence="9">
    <location>
        <position position="198"/>
    </location>
    <ligand>
        <name>1-deoxy-D-xylulose 5-phosphate</name>
        <dbReference type="ChEBI" id="CHEBI:57792"/>
    </ligand>
</feature>
<evidence type="ECO:0000256" key="4">
    <source>
        <dbReference type="ARBA" id="ARBA00022857"/>
    </source>
</evidence>
<dbReference type="GO" id="GO:0016853">
    <property type="term" value="F:isomerase activity"/>
    <property type="evidence" value="ECO:0007669"/>
    <property type="project" value="UniProtKB-KW"/>
</dbReference>
<dbReference type="GO" id="GO:0070402">
    <property type="term" value="F:NADPH binding"/>
    <property type="evidence" value="ECO:0007669"/>
    <property type="project" value="InterPro"/>
</dbReference>
<dbReference type="PANTHER" id="PTHR30525:SF0">
    <property type="entry name" value="1-DEOXY-D-XYLULOSE 5-PHOSPHATE REDUCTOISOMERASE, CHLOROPLASTIC"/>
    <property type="match status" value="1"/>
</dbReference>
<feature type="domain" description="1-deoxy-D-xylulose 5-phosphate reductoisomerase N-terminal" evidence="10">
    <location>
        <begin position="4"/>
        <end position="131"/>
    </location>
</feature>
<evidence type="ECO:0000259" key="11">
    <source>
        <dbReference type="Pfam" id="PF08436"/>
    </source>
</evidence>
<name>A0A5K7YWX5_9BACT</name>
<dbReference type="SUPFAM" id="SSF69055">
    <property type="entry name" value="1-deoxy-D-xylulose-5-phosphate reductoisomerase, C-terminal domain"/>
    <property type="match status" value="1"/>
</dbReference>
<keyword evidence="5 9" id="KW-0560">Oxidoreductase</keyword>
<feature type="binding site" evidence="9">
    <location>
        <position position="150"/>
    </location>
    <ligand>
        <name>1-deoxy-D-xylulose 5-phosphate</name>
        <dbReference type="ChEBI" id="CHEBI:57792"/>
    </ligand>
</feature>
<dbReference type="GO" id="GO:0030604">
    <property type="term" value="F:1-deoxy-D-xylulose-5-phosphate reductoisomerase activity"/>
    <property type="evidence" value="ECO:0007669"/>
    <property type="project" value="UniProtKB-UniRule"/>
</dbReference>
<protein>
    <recommendedName>
        <fullName evidence="9">1-deoxy-D-xylulose 5-phosphate reductoisomerase</fullName>
        <shortName evidence="9">DXP reductoisomerase</shortName>
        <ecNumber evidence="9">1.1.1.267</ecNumber>
    </recommendedName>
    <alternativeName>
        <fullName evidence="9">1-deoxyxylulose-5-phosphate reductoisomerase</fullName>
    </alternativeName>
    <alternativeName>
        <fullName evidence="9">2-C-methyl-D-erythritol 4-phosphate synthase</fullName>
    </alternativeName>
</protein>
<dbReference type="InterPro" id="IPR036291">
    <property type="entry name" value="NAD(P)-bd_dom_sf"/>
</dbReference>
<feature type="domain" description="1-deoxy-D-xylulose 5-phosphate reductoisomerase C-terminal" evidence="11">
    <location>
        <begin position="145"/>
        <end position="228"/>
    </location>
</feature>
<dbReference type="InterPro" id="IPR026877">
    <property type="entry name" value="DXPR_C"/>
</dbReference>
<dbReference type="InterPro" id="IPR003821">
    <property type="entry name" value="DXP_reductoisomerase"/>
</dbReference>
<feature type="domain" description="DXP reductoisomerase C-terminal" evidence="12">
    <location>
        <begin position="260"/>
        <end position="376"/>
    </location>
</feature>
<keyword evidence="9" id="KW-0460">Magnesium</keyword>
<dbReference type="InterPro" id="IPR036169">
    <property type="entry name" value="DXPR_C_sf"/>
</dbReference>
<dbReference type="InterPro" id="IPR013512">
    <property type="entry name" value="DXP_reductoisomerase_N"/>
</dbReference>
<dbReference type="InterPro" id="IPR013644">
    <property type="entry name" value="DXP_reductoisomerase_C"/>
</dbReference>
<dbReference type="EMBL" id="AP021874">
    <property type="protein sequence ID" value="BBO72549.1"/>
    <property type="molecule type" value="Genomic_DNA"/>
</dbReference>
<evidence type="ECO:0000256" key="6">
    <source>
        <dbReference type="ARBA" id="ARBA00023211"/>
    </source>
</evidence>
<feature type="binding site" evidence="9">
    <location>
        <position position="211"/>
    </location>
    <ligand>
        <name>1-deoxy-D-xylulose 5-phosphate</name>
        <dbReference type="ChEBI" id="CHEBI:57792"/>
    </ligand>
</feature>
<evidence type="ECO:0000256" key="5">
    <source>
        <dbReference type="ARBA" id="ARBA00023002"/>
    </source>
</evidence>
<dbReference type="NCBIfam" id="NF009114">
    <property type="entry name" value="PRK12464.1"/>
    <property type="match status" value="1"/>
</dbReference>
<evidence type="ECO:0000256" key="1">
    <source>
        <dbReference type="ARBA" id="ARBA00005094"/>
    </source>
</evidence>
<dbReference type="Gene3D" id="1.10.1740.10">
    <property type="match status" value="1"/>
</dbReference>
<feature type="binding site" evidence="9">
    <location>
        <position position="220"/>
    </location>
    <ligand>
        <name>1-deoxy-D-xylulose 5-phosphate</name>
        <dbReference type="ChEBI" id="CHEBI:57792"/>
    </ligand>
</feature>
<evidence type="ECO:0000313" key="14">
    <source>
        <dbReference type="Proteomes" id="UP000427906"/>
    </source>
</evidence>
<dbReference type="GO" id="GO:0051484">
    <property type="term" value="P:isopentenyl diphosphate biosynthetic process, methylerythritol 4-phosphate pathway involved in terpenoid biosynthetic process"/>
    <property type="evidence" value="ECO:0007669"/>
    <property type="project" value="UniProtKB-ARBA"/>
</dbReference>
<evidence type="ECO:0000259" key="10">
    <source>
        <dbReference type="Pfam" id="PF02670"/>
    </source>
</evidence>
<evidence type="ECO:0000259" key="12">
    <source>
        <dbReference type="Pfam" id="PF13288"/>
    </source>
</evidence>
<dbReference type="OrthoDB" id="9806546at2"/>
<feature type="binding site" evidence="9">
    <location>
        <position position="124"/>
    </location>
    <ligand>
        <name>1-deoxy-D-xylulose 5-phosphate</name>
        <dbReference type="ChEBI" id="CHEBI:57792"/>
    </ligand>
</feature>
<dbReference type="PIRSF" id="PIRSF006205">
    <property type="entry name" value="Dxp_reductismrs"/>
    <property type="match status" value="1"/>
</dbReference>
<keyword evidence="4 9" id="KW-0521">NADP</keyword>